<comment type="caution">
    <text evidence="1">The sequence shown here is derived from an EMBL/GenBank/DDBJ whole genome shotgun (WGS) entry which is preliminary data.</text>
</comment>
<proteinExistence type="predicted"/>
<protein>
    <submittedName>
        <fullName evidence="1">Uncharacterized protein</fullName>
    </submittedName>
</protein>
<name>A0ABT7PT34_9BACT</name>
<dbReference type="Proteomes" id="UP001239462">
    <property type="component" value="Unassembled WGS sequence"/>
</dbReference>
<dbReference type="EMBL" id="JASZZN010000328">
    <property type="protein sequence ID" value="MDM4019644.1"/>
    <property type="molecule type" value="Genomic_DNA"/>
</dbReference>
<dbReference type="RefSeq" id="WP_434092616.1">
    <property type="nucleotide sequence ID" value="NZ_JASZZN010000328.1"/>
</dbReference>
<organism evidence="1 2">
    <name type="scientific">Roseiconus lacunae</name>
    <dbReference type="NCBI Taxonomy" id="2605694"/>
    <lineage>
        <taxon>Bacteria</taxon>
        <taxon>Pseudomonadati</taxon>
        <taxon>Planctomycetota</taxon>
        <taxon>Planctomycetia</taxon>
        <taxon>Pirellulales</taxon>
        <taxon>Pirellulaceae</taxon>
        <taxon>Roseiconus</taxon>
    </lineage>
</organism>
<evidence type="ECO:0000313" key="2">
    <source>
        <dbReference type="Proteomes" id="UP001239462"/>
    </source>
</evidence>
<sequence length="63" mass="7666">MYALDTEMRYFWTEETLSGYPNLDQSIKEFFRMRDHGELPDRPWGYENCYLIAKDFGEFLSKL</sequence>
<gene>
    <name evidence="1" type="ORF">QTN89_29590</name>
</gene>
<reference evidence="1 2" key="1">
    <citation type="submission" date="2023-06" db="EMBL/GenBank/DDBJ databases">
        <title>Roseiconus lacunae JC819 isolated from Gulf of Mannar region, Tamil Nadu.</title>
        <authorList>
            <person name="Pk S."/>
            <person name="Ch S."/>
            <person name="Ch V.R."/>
        </authorList>
    </citation>
    <scope>NUCLEOTIDE SEQUENCE [LARGE SCALE GENOMIC DNA]</scope>
    <source>
        <strain evidence="1 2">JC819</strain>
    </source>
</reference>
<keyword evidence="2" id="KW-1185">Reference proteome</keyword>
<evidence type="ECO:0000313" key="1">
    <source>
        <dbReference type="EMBL" id="MDM4019644.1"/>
    </source>
</evidence>
<accession>A0ABT7PT34</accession>
<feature type="non-terminal residue" evidence="1">
    <location>
        <position position="63"/>
    </location>
</feature>